<reference evidence="1 2" key="1">
    <citation type="submission" date="2020-09" db="EMBL/GenBank/DDBJ databases">
        <title>De no assembly of potato wild relative species, Solanum commersonii.</title>
        <authorList>
            <person name="Cho K."/>
        </authorList>
    </citation>
    <scope>NUCLEOTIDE SEQUENCE [LARGE SCALE GENOMIC DNA]</scope>
    <source>
        <strain evidence="1">LZ3.2</strain>
        <tissue evidence="1">Leaf</tissue>
    </source>
</reference>
<evidence type="ECO:0000313" key="1">
    <source>
        <dbReference type="EMBL" id="KAG5569147.1"/>
    </source>
</evidence>
<dbReference type="AlphaFoldDB" id="A0A9J5W0Y4"/>
<keyword evidence="2" id="KW-1185">Reference proteome</keyword>
<evidence type="ECO:0000313" key="2">
    <source>
        <dbReference type="Proteomes" id="UP000824120"/>
    </source>
</evidence>
<accession>A0A9J5W0Y4</accession>
<organism evidence="1 2">
    <name type="scientific">Solanum commersonii</name>
    <name type="common">Commerson's wild potato</name>
    <name type="synonym">Commerson's nightshade</name>
    <dbReference type="NCBI Taxonomy" id="4109"/>
    <lineage>
        <taxon>Eukaryota</taxon>
        <taxon>Viridiplantae</taxon>
        <taxon>Streptophyta</taxon>
        <taxon>Embryophyta</taxon>
        <taxon>Tracheophyta</taxon>
        <taxon>Spermatophyta</taxon>
        <taxon>Magnoliopsida</taxon>
        <taxon>eudicotyledons</taxon>
        <taxon>Gunneridae</taxon>
        <taxon>Pentapetalae</taxon>
        <taxon>asterids</taxon>
        <taxon>lamiids</taxon>
        <taxon>Solanales</taxon>
        <taxon>Solanaceae</taxon>
        <taxon>Solanoideae</taxon>
        <taxon>Solaneae</taxon>
        <taxon>Solanum</taxon>
    </lineage>
</organism>
<name>A0A9J5W0Y4_SOLCO</name>
<protein>
    <submittedName>
        <fullName evidence="1">Uncharacterized protein</fullName>
    </submittedName>
</protein>
<gene>
    <name evidence="1" type="ORF">H5410_058913</name>
</gene>
<dbReference type="EMBL" id="JACXVP010000012">
    <property type="protein sequence ID" value="KAG5569147.1"/>
    <property type="molecule type" value="Genomic_DNA"/>
</dbReference>
<sequence length="81" mass="9276">MDIRYDLIRLSVSPEGPQILGTRIPKKKLPNFSWKCITTLLMEPVGPDGQTSSFLIHQFLVIRDFGSLLAKKIHELPLRPY</sequence>
<comment type="caution">
    <text evidence="1">The sequence shown here is derived from an EMBL/GenBank/DDBJ whole genome shotgun (WGS) entry which is preliminary data.</text>
</comment>
<proteinExistence type="predicted"/>
<dbReference type="Proteomes" id="UP000824120">
    <property type="component" value="Chromosome 12"/>
</dbReference>